<dbReference type="NCBIfam" id="TIGR01443">
    <property type="entry name" value="intein_Cterm"/>
    <property type="match status" value="1"/>
</dbReference>
<dbReference type="InterPro" id="IPR014017">
    <property type="entry name" value="DNA_helicase_UvrD-like_C"/>
</dbReference>
<dbReference type="Gene3D" id="1.10.10.160">
    <property type="match status" value="1"/>
</dbReference>
<dbReference type="Pfam" id="PF13361">
    <property type="entry name" value="UvrD_C"/>
    <property type="match status" value="1"/>
</dbReference>
<dbReference type="GO" id="GO:0005524">
    <property type="term" value="F:ATP binding"/>
    <property type="evidence" value="ECO:0007669"/>
    <property type="project" value="UniProtKB-UniRule"/>
</dbReference>
<dbReference type="InterPro" id="IPR006141">
    <property type="entry name" value="Intein_N"/>
</dbReference>
<dbReference type="InterPro" id="IPR036844">
    <property type="entry name" value="Hint_dom_sf"/>
</dbReference>
<dbReference type="GO" id="GO:0043138">
    <property type="term" value="F:3'-5' DNA helicase activity"/>
    <property type="evidence" value="ECO:0007669"/>
    <property type="project" value="UniProtKB-EC"/>
</dbReference>
<gene>
    <name evidence="15" type="ORF">US50_C0007G0002</name>
</gene>
<proteinExistence type="inferred from homology"/>
<evidence type="ECO:0000256" key="10">
    <source>
        <dbReference type="ARBA" id="ARBA00048988"/>
    </source>
</evidence>
<dbReference type="InterPro" id="IPR030934">
    <property type="entry name" value="Intein_C"/>
</dbReference>
<organism evidence="15 16">
    <name type="scientific">Candidatus Nomurabacteria bacterium GW2011_GWB1_37_5</name>
    <dbReference type="NCBI Taxonomy" id="1618742"/>
    <lineage>
        <taxon>Bacteria</taxon>
        <taxon>Candidatus Nomuraibacteriota</taxon>
    </lineage>
</organism>
<dbReference type="CDD" id="cd18807">
    <property type="entry name" value="SF1_C_UvrD"/>
    <property type="match status" value="1"/>
</dbReference>
<reference evidence="15 16" key="1">
    <citation type="journal article" date="2015" name="Nature">
        <title>rRNA introns, odd ribosomes, and small enigmatic genomes across a large radiation of phyla.</title>
        <authorList>
            <person name="Brown C.T."/>
            <person name="Hug L.A."/>
            <person name="Thomas B.C."/>
            <person name="Sharon I."/>
            <person name="Castelle C.J."/>
            <person name="Singh A."/>
            <person name="Wilkins M.J."/>
            <person name="Williams K.H."/>
            <person name="Banfield J.F."/>
        </authorList>
    </citation>
    <scope>NUCLEOTIDE SEQUENCE [LARGE SCALE GENOMIC DNA]</scope>
</reference>
<evidence type="ECO:0000256" key="1">
    <source>
        <dbReference type="ARBA" id="ARBA00009922"/>
    </source>
</evidence>
<dbReference type="EC" id="5.6.2.4" evidence="9"/>
<dbReference type="PROSITE" id="PS51198">
    <property type="entry name" value="UVRD_HELICASE_ATP_BIND"/>
    <property type="match status" value="1"/>
</dbReference>
<feature type="domain" description="UvrD-like helicase ATP-binding" evidence="13">
    <location>
        <begin position="5"/>
        <end position="709"/>
    </location>
</feature>
<dbReference type="PATRIC" id="fig|1618742.3.peg.203"/>
<keyword evidence="3 11" id="KW-0378">Hydrolase</keyword>
<dbReference type="PANTHER" id="PTHR11070:SF2">
    <property type="entry name" value="ATP-DEPENDENT DNA HELICASE SRS2"/>
    <property type="match status" value="1"/>
</dbReference>
<name>A0A0G0JG04_9BACT</name>
<feature type="domain" description="UvrD-like helicase C-terminal" evidence="14">
    <location>
        <begin position="710"/>
        <end position="966"/>
    </location>
</feature>
<evidence type="ECO:0000256" key="3">
    <source>
        <dbReference type="ARBA" id="ARBA00022801"/>
    </source>
</evidence>
<evidence type="ECO:0000256" key="9">
    <source>
        <dbReference type="ARBA" id="ARBA00034808"/>
    </source>
</evidence>
<dbReference type="SMART" id="SM00305">
    <property type="entry name" value="HintC"/>
    <property type="match status" value="1"/>
</dbReference>
<evidence type="ECO:0000259" key="13">
    <source>
        <dbReference type="PROSITE" id="PS51198"/>
    </source>
</evidence>
<evidence type="ECO:0000313" key="16">
    <source>
        <dbReference type="Proteomes" id="UP000033876"/>
    </source>
</evidence>
<dbReference type="InterPro" id="IPR014016">
    <property type="entry name" value="UvrD-like_ATP-bd"/>
</dbReference>
<evidence type="ECO:0000259" key="14">
    <source>
        <dbReference type="PROSITE" id="PS51217"/>
    </source>
</evidence>
<keyword evidence="4 11" id="KW-0347">Helicase</keyword>
<evidence type="ECO:0000313" key="15">
    <source>
        <dbReference type="EMBL" id="KKQ35694.1"/>
    </source>
</evidence>
<dbReference type="GO" id="GO:0005829">
    <property type="term" value="C:cytosol"/>
    <property type="evidence" value="ECO:0007669"/>
    <property type="project" value="TreeGrafter"/>
</dbReference>
<evidence type="ECO:0000256" key="5">
    <source>
        <dbReference type="ARBA" id="ARBA00022840"/>
    </source>
</evidence>
<dbReference type="EMBL" id="LBTF01000007">
    <property type="protein sequence ID" value="KKQ35694.1"/>
    <property type="molecule type" value="Genomic_DNA"/>
</dbReference>
<keyword evidence="2 11" id="KW-0547">Nucleotide-binding</keyword>
<dbReference type="InterPro" id="IPR000212">
    <property type="entry name" value="DNA_helicase_UvrD/REP"/>
</dbReference>
<evidence type="ECO:0000256" key="6">
    <source>
        <dbReference type="ARBA" id="ARBA00023125"/>
    </source>
</evidence>
<dbReference type="Pfam" id="PF00580">
    <property type="entry name" value="UvrD-helicase"/>
    <property type="match status" value="1"/>
</dbReference>
<evidence type="ECO:0000256" key="12">
    <source>
        <dbReference type="SAM" id="MobiDB-lite"/>
    </source>
</evidence>
<comment type="catalytic activity">
    <reaction evidence="8">
        <text>Couples ATP hydrolysis with the unwinding of duplex DNA by translocating in the 3'-5' direction.</text>
        <dbReference type="EC" id="5.6.2.4"/>
    </reaction>
</comment>
<dbReference type="InterPro" id="IPR003586">
    <property type="entry name" value="Hint_dom_C"/>
</dbReference>
<dbReference type="SUPFAM" id="SSF52540">
    <property type="entry name" value="P-loop containing nucleoside triphosphate hydrolases"/>
    <property type="match status" value="2"/>
</dbReference>
<dbReference type="Gene3D" id="1.10.486.10">
    <property type="entry name" value="PCRA, domain 4"/>
    <property type="match status" value="1"/>
</dbReference>
<dbReference type="Gene3D" id="2.170.16.10">
    <property type="entry name" value="Hedgehog/Intein (Hint) domain"/>
    <property type="match status" value="2"/>
</dbReference>
<dbReference type="GO" id="GO:0000725">
    <property type="term" value="P:recombinational repair"/>
    <property type="evidence" value="ECO:0007669"/>
    <property type="project" value="TreeGrafter"/>
</dbReference>
<protein>
    <recommendedName>
        <fullName evidence="9">DNA 3'-5' helicase</fullName>
        <ecNumber evidence="9">5.6.2.4</ecNumber>
    </recommendedName>
</protein>
<dbReference type="GO" id="GO:0016539">
    <property type="term" value="P:intein-mediated protein splicing"/>
    <property type="evidence" value="ECO:0007669"/>
    <property type="project" value="InterPro"/>
</dbReference>
<keyword evidence="6" id="KW-0238">DNA-binding</keyword>
<dbReference type="Proteomes" id="UP000033876">
    <property type="component" value="Unassembled WGS sequence"/>
</dbReference>
<dbReference type="AlphaFoldDB" id="A0A0G0JG04"/>
<evidence type="ECO:0000256" key="8">
    <source>
        <dbReference type="ARBA" id="ARBA00034617"/>
    </source>
</evidence>
<dbReference type="InterPro" id="IPR013986">
    <property type="entry name" value="DExx_box_DNA_helicase_dom_sf"/>
</dbReference>
<feature type="region of interest" description="Disordered" evidence="12">
    <location>
        <begin position="69"/>
        <end position="119"/>
    </location>
</feature>
<dbReference type="PANTHER" id="PTHR11070">
    <property type="entry name" value="UVRD / RECB / PCRA DNA HELICASE FAMILY MEMBER"/>
    <property type="match status" value="1"/>
</dbReference>
<comment type="catalytic activity">
    <reaction evidence="10">
        <text>ATP + H2O = ADP + phosphate + H(+)</text>
        <dbReference type="Rhea" id="RHEA:13065"/>
        <dbReference type="ChEBI" id="CHEBI:15377"/>
        <dbReference type="ChEBI" id="CHEBI:15378"/>
        <dbReference type="ChEBI" id="CHEBI:30616"/>
        <dbReference type="ChEBI" id="CHEBI:43474"/>
        <dbReference type="ChEBI" id="CHEBI:456216"/>
        <dbReference type="EC" id="5.6.2.4"/>
    </reaction>
</comment>
<comment type="caution">
    <text evidence="15">The sequence shown here is derived from an EMBL/GenBank/DDBJ whole genome shotgun (WGS) entry which is preliminary data.</text>
</comment>
<sequence>MDHLSGLNPAQREAVLHKDGPVLIVAGAGAGKTKTIVHRIANLIKEGVRPENILAITFTNKAAKEMRDRTHQLLSSSGADFARRGVSQADETDNQSSKNKKSEDEMLPRKASEGATGAGGRKFSAENFRAFRGNISSEPYISTFHALCAHILRENAREIGMTKYFKISDQEDSLSLIKAAVKENDLDPKQYSPRYFQSIISKMKGEAITLDEFKNMELNYMENLAQEVWEKYEASLAKEKALDFDDLLLKTVLLFRKNAELLKSYQNRFKYLHIDEYQDTNKVQYELSQLLARDHKNICVVGDNDQCLISGTNVTMADGTYKKMETLKKGEFVLSNYGCGDFRPARILSAHKRAKKGELIRITTLKGKILTSTPEHIHFAGYRLGTTPQLYFTYLMHKKGTGWRIGTTQVYTKSQKQPIIGLALRNNQEHADSSWVIAVHKTPNEARILEYNLSLKYRIPTIPFTARKGLSLNGYVHDQVTINKIFSSFNTEQSAKELLFSYGLSQEHPHHHAKSNNSNRRNLNITLCADRRGKTPMHLISMSGNDDMGSRVLKSLGLSVRPAKKRSSSWCFETVNANYGELLTIAQKIILALPETHIVSRARLGGEKKNPKDGNSLPCIPAGSIMPGMALFTDKGDYDVVEKIERVSTKGRNVYDLNIEKTHNFIANGLITHNCIYSWRGADIRNILSFEKDYPGAKVVMLEENYRSTQNILNAANEIIKKNVQRVDKNLFTNKGEGDKISLYEAMDEKDEADFVATKILELKDKGIDWRKIAVLYRANYQSRVLEESMITYSIPYQVIGVKFYQRKEIKDILAYLGASLNPENLSDIKRIINFPPRGIGKVSLLKIFAGRKNELSANTQITLVRFYNTLEKIKEYAATHNTSETIKFLLAESGIEKFLKDGSEDDLERLENLRELVSLAKKYDNFSGLDGITKLLEDAALMSDQDTDKEEKDGVRLMTVHAAKGLEFSYVFIVGLEQGLFPHQSIKDDEIKDPEEERRLFYVALTRAEKKIFLTYASMRTIFGSRDYTMPSEFLSDIPENLIELEPQNLLKTAYY</sequence>
<keyword evidence="7" id="KW-0413">Isomerase</keyword>
<dbReference type="GO" id="GO:0003677">
    <property type="term" value="F:DNA binding"/>
    <property type="evidence" value="ECO:0007669"/>
    <property type="project" value="UniProtKB-KW"/>
</dbReference>
<evidence type="ECO:0000256" key="7">
    <source>
        <dbReference type="ARBA" id="ARBA00023235"/>
    </source>
</evidence>
<dbReference type="CDD" id="cd00081">
    <property type="entry name" value="Hint"/>
    <property type="match status" value="2"/>
</dbReference>
<dbReference type="PROSITE" id="PS50817">
    <property type="entry name" value="INTEIN_N_TER"/>
    <property type="match status" value="1"/>
</dbReference>
<accession>A0A0G0JG04</accession>
<feature type="compositionally biased region" description="Basic and acidic residues" evidence="12">
    <location>
        <begin position="100"/>
        <end position="112"/>
    </location>
</feature>
<evidence type="ECO:0000256" key="11">
    <source>
        <dbReference type="PROSITE-ProRule" id="PRU00560"/>
    </source>
</evidence>
<dbReference type="InterPro" id="IPR027417">
    <property type="entry name" value="P-loop_NTPase"/>
</dbReference>
<dbReference type="GO" id="GO:0016887">
    <property type="term" value="F:ATP hydrolysis activity"/>
    <property type="evidence" value="ECO:0007669"/>
    <property type="project" value="RHEA"/>
</dbReference>
<dbReference type="Gene3D" id="3.40.50.300">
    <property type="entry name" value="P-loop containing nucleotide triphosphate hydrolases"/>
    <property type="match status" value="3"/>
</dbReference>
<keyword evidence="5 11" id="KW-0067">ATP-binding</keyword>
<comment type="similarity">
    <text evidence="1">Belongs to the helicase family. UvrD subfamily.</text>
</comment>
<dbReference type="GO" id="GO:0033202">
    <property type="term" value="C:DNA helicase complex"/>
    <property type="evidence" value="ECO:0007669"/>
    <property type="project" value="TreeGrafter"/>
</dbReference>
<feature type="binding site" evidence="11">
    <location>
        <begin position="26"/>
        <end position="33"/>
    </location>
    <ligand>
        <name>ATP</name>
        <dbReference type="ChEBI" id="CHEBI:30616"/>
    </ligand>
</feature>
<dbReference type="SUPFAM" id="SSF51294">
    <property type="entry name" value="Hedgehog/intein (Hint) domain"/>
    <property type="match status" value="1"/>
</dbReference>
<evidence type="ECO:0000256" key="4">
    <source>
        <dbReference type="ARBA" id="ARBA00022806"/>
    </source>
</evidence>
<evidence type="ECO:0000256" key="2">
    <source>
        <dbReference type="ARBA" id="ARBA00022741"/>
    </source>
</evidence>
<dbReference type="PROSITE" id="PS50818">
    <property type="entry name" value="INTEIN_C_TER"/>
    <property type="match status" value="1"/>
</dbReference>
<dbReference type="CDD" id="cd17932">
    <property type="entry name" value="DEXQc_UvrD"/>
    <property type="match status" value="1"/>
</dbReference>
<dbReference type="PROSITE" id="PS51217">
    <property type="entry name" value="UVRD_HELICASE_CTER"/>
    <property type="match status" value="1"/>
</dbReference>